<dbReference type="GO" id="GO:0005737">
    <property type="term" value="C:cytoplasm"/>
    <property type="evidence" value="ECO:0007669"/>
    <property type="project" value="TreeGrafter"/>
</dbReference>
<protein>
    <submittedName>
        <fullName evidence="6">DDB1- and CUL4-associated factor 8-like isoform X1</fullName>
    </submittedName>
</protein>
<dbReference type="SMART" id="SM00320">
    <property type="entry name" value="WD40"/>
    <property type="match status" value="7"/>
</dbReference>
<reference evidence="5" key="1">
    <citation type="journal article" date="2020" name="Plant Biotechnol. J.">
        <title>The pomegranate (Punica granatum L.) draft genome dissects genetic divergence between soft- and hard-seeded cultivars.</title>
        <authorList>
            <person name="Luo X."/>
            <person name="Li H."/>
            <person name="Wu Z."/>
            <person name="Yao W."/>
            <person name="Zhao P."/>
            <person name="Cao D."/>
            <person name="Yu H."/>
            <person name="Li K."/>
            <person name="Poudel K."/>
            <person name="Zhao D."/>
            <person name="Zhang F."/>
            <person name="Xia X."/>
            <person name="Chen L."/>
            <person name="Wang Q."/>
            <person name="Jing D."/>
            <person name="Cao S."/>
        </authorList>
    </citation>
    <scope>NUCLEOTIDE SEQUENCE [LARGE SCALE GENOMIC DNA]</scope>
    <source>
        <strain evidence="5">cv. Tunisia</strain>
    </source>
</reference>
<dbReference type="PROSITE" id="PS00018">
    <property type="entry name" value="EF_HAND_1"/>
    <property type="match status" value="1"/>
</dbReference>
<dbReference type="InterPro" id="IPR045151">
    <property type="entry name" value="DCAF8"/>
</dbReference>
<dbReference type="AlphaFoldDB" id="A0A6P8CGG5"/>
<feature type="repeat" description="WD" evidence="3">
    <location>
        <begin position="49"/>
        <end position="90"/>
    </location>
</feature>
<dbReference type="PANTHER" id="PTHR15574:SF21">
    <property type="entry name" value="DDB1- AND CUL4-ASSOCIATED FACTOR 8"/>
    <property type="match status" value="1"/>
</dbReference>
<dbReference type="InterPro" id="IPR036322">
    <property type="entry name" value="WD40_repeat_dom_sf"/>
</dbReference>
<dbReference type="RefSeq" id="XP_031382205.1">
    <property type="nucleotide sequence ID" value="XM_031526345.1"/>
</dbReference>
<feature type="compositionally biased region" description="Basic and acidic residues" evidence="4">
    <location>
        <begin position="293"/>
        <end position="302"/>
    </location>
</feature>
<evidence type="ECO:0000256" key="4">
    <source>
        <dbReference type="SAM" id="MobiDB-lite"/>
    </source>
</evidence>
<dbReference type="Proteomes" id="UP000515151">
    <property type="component" value="Chromosome 2"/>
</dbReference>
<accession>A0A6P8CGG5</accession>
<dbReference type="PROSITE" id="PS50082">
    <property type="entry name" value="WD_REPEATS_2"/>
    <property type="match status" value="1"/>
</dbReference>
<keyword evidence="5" id="KW-1185">Reference proteome</keyword>
<dbReference type="Gene3D" id="2.130.10.10">
    <property type="entry name" value="YVTN repeat-like/Quinoprotein amine dehydrogenase"/>
    <property type="match status" value="1"/>
</dbReference>
<gene>
    <name evidence="6" type="primary">LOC116196560</name>
</gene>
<dbReference type="PANTHER" id="PTHR15574">
    <property type="entry name" value="WD REPEAT DOMAIN-CONTAINING FAMILY"/>
    <property type="match status" value="1"/>
</dbReference>
<dbReference type="InterPro" id="IPR015943">
    <property type="entry name" value="WD40/YVTN_repeat-like_dom_sf"/>
</dbReference>
<keyword evidence="2" id="KW-0677">Repeat</keyword>
<reference evidence="6" key="2">
    <citation type="submission" date="2025-08" db="UniProtKB">
        <authorList>
            <consortium name="RefSeq"/>
        </authorList>
    </citation>
    <scope>IDENTIFICATION</scope>
    <source>
        <tissue evidence="6">Leaf</tissue>
    </source>
</reference>
<feature type="region of interest" description="Disordered" evidence="4">
    <location>
        <begin position="290"/>
        <end position="313"/>
    </location>
</feature>
<keyword evidence="1 3" id="KW-0853">WD repeat</keyword>
<name>A0A6P8CGG5_PUNGR</name>
<dbReference type="OrthoDB" id="4869960at2759"/>
<sequence length="480" mass="52953">MRRSRAGSLGSAIVDVSRREVGELRPRSFALRLAGSEDLVLRFQISTRLQQHLGCVNTVNFNSDGDILLSGSDDRHATLWDWQAGKVNFSFHTGHLNNVFQAKFMPYTNDRTIVTSAADGQVRHALITEGGAVQTTLLARHCGRVHKLAIEPGSPHIFYTCGEDGLVQHLDLRIKGARGLFTCRRGGGTREGLIIHLNAVAIDPRNPNLFAVAGSDEYARLYDVRKYKWDGSSDLSQPIDHFCPPHLINSAQIGITGLAFSNRSELLVSYYNECIYLFDRNMGLGSDLLSDNSKSDASEKSKSPGAMDSDGTDDIPQVYMGHSNYETVKGVGFFGPKCEYVVSGSDCGRAFIWNRGGKLVRVMEADMHVVNCIEPHPHTAVLASSGIEHDIKVWTPDASERASLPPDITEIQPVDMWFGLSYEDDEEEDYSGEESIGDDDDEEEEDNDDDDDSGTDFSLDDGDDDDDANGDDDLNLDEFD</sequence>
<evidence type="ECO:0000313" key="5">
    <source>
        <dbReference type="Proteomes" id="UP000515151"/>
    </source>
</evidence>
<organism evidence="5 6">
    <name type="scientific">Punica granatum</name>
    <name type="common">Pomegranate</name>
    <dbReference type="NCBI Taxonomy" id="22663"/>
    <lineage>
        <taxon>Eukaryota</taxon>
        <taxon>Viridiplantae</taxon>
        <taxon>Streptophyta</taxon>
        <taxon>Embryophyta</taxon>
        <taxon>Tracheophyta</taxon>
        <taxon>Spermatophyta</taxon>
        <taxon>Magnoliopsida</taxon>
        <taxon>eudicotyledons</taxon>
        <taxon>Gunneridae</taxon>
        <taxon>Pentapetalae</taxon>
        <taxon>rosids</taxon>
        <taxon>malvids</taxon>
        <taxon>Myrtales</taxon>
        <taxon>Lythraceae</taxon>
        <taxon>Punica</taxon>
    </lineage>
</organism>
<evidence type="ECO:0000256" key="3">
    <source>
        <dbReference type="PROSITE-ProRule" id="PRU00221"/>
    </source>
</evidence>
<evidence type="ECO:0000256" key="1">
    <source>
        <dbReference type="ARBA" id="ARBA00022574"/>
    </source>
</evidence>
<proteinExistence type="predicted"/>
<evidence type="ECO:0000313" key="6">
    <source>
        <dbReference type="RefSeq" id="XP_031382205.1"/>
    </source>
</evidence>
<dbReference type="InterPro" id="IPR018247">
    <property type="entry name" value="EF_Hand_1_Ca_BS"/>
</dbReference>
<dbReference type="Pfam" id="PF00400">
    <property type="entry name" value="WD40"/>
    <property type="match status" value="3"/>
</dbReference>
<dbReference type="SUPFAM" id="SSF50978">
    <property type="entry name" value="WD40 repeat-like"/>
    <property type="match status" value="1"/>
</dbReference>
<evidence type="ECO:0000256" key="2">
    <source>
        <dbReference type="ARBA" id="ARBA00022737"/>
    </source>
</evidence>
<dbReference type="PROSITE" id="PS50294">
    <property type="entry name" value="WD_REPEATS_REGION"/>
    <property type="match status" value="1"/>
</dbReference>
<feature type="region of interest" description="Disordered" evidence="4">
    <location>
        <begin position="423"/>
        <end position="480"/>
    </location>
</feature>
<dbReference type="GeneID" id="116196560"/>
<dbReference type="GO" id="GO:0080008">
    <property type="term" value="C:Cul4-RING E3 ubiquitin ligase complex"/>
    <property type="evidence" value="ECO:0007669"/>
    <property type="project" value="TreeGrafter"/>
</dbReference>
<dbReference type="InterPro" id="IPR001680">
    <property type="entry name" value="WD40_rpt"/>
</dbReference>